<protein>
    <recommendedName>
        <fullName evidence="3">Lipoprotein</fullName>
    </recommendedName>
</protein>
<proteinExistence type="predicted"/>
<dbReference type="Proteomes" id="UP000517712">
    <property type="component" value="Unassembled WGS sequence"/>
</dbReference>
<name>A0A7W9FBI2_9MICO</name>
<dbReference type="PROSITE" id="PS51257">
    <property type="entry name" value="PROKAR_LIPOPROTEIN"/>
    <property type="match status" value="1"/>
</dbReference>
<organism evidence="1 2">
    <name type="scientific">Microbacterium ginsengiterrae</name>
    <dbReference type="NCBI Taxonomy" id="546115"/>
    <lineage>
        <taxon>Bacteria</taxon>
        <taxon>Bacillati</taxon>
        <taxon>Actinomycetota</taxon>
        <taxon>Actinomycetes</taxon>
        <taxon>Micrococcales</taxon>
        <taxon>Microbacteriaceae</taxon>
        <taxon>Microbacterium</taxon>
    </lineage>
</organism>
<reference evidence="1 2" key="1">
    <citation type="submission" date="2020-08" db="EMBL/GenBank/DDBJ databases">
        <title>Sequencing the genomes of 1000 actinobacteria strains.</title>
        <authorList>
            <person name="Klenk H.-P."/>
        </authorList>
    </citation>
    <scope>NUCLEOTIDE SEQUENCE [LARGE SCALE GENOMIC DNA]</scope>
    <source>
        <strain evidence="1 2">DSM 24823</strain>
    </source>
</reference>
<sequence length="145" mass="15482">MKKTSVRLLAAGLSLIAVGLATGCSAVDRIAYQRETLHFDDRSGFVAGFDAAAAWLPSDGQDISVVRSTQASDALVSVQSDATLDPDLCTSVPRQSAPDYSFEGMPDVYKRDTVFACGEWSVIASDTGWIGWTPNHPDEQAASPR</sequence>
<comment type="caution">
    <text evidence="1">The sequence shown here is derived from an EMBL/GenBank/DDBJ whole genome shotgun (WGS) entry which is preliminary data.</text>
</comment>
<accession>A0A7W9FBI2</accession>
<dbReference type="RefSeq" id="WP_184283156.1">
    <property type="nucleotide sequence ID" value="NZ_BAAAPG010000001.1"/>
</dbReference>
<evidence type="ECO:0000313" key="2">
    <source>
        <dbReference type="Proteomes" id="UP000517712"/>
    </source>
</evidence>
<gene>
    <name evidence="1" type="ORF">HD600_001833</name>
</gene>
<evidence type="ECO:0008006" key="3">
    <source>
        <dbReference type="Google" id="ProtNLM"/>
    </source>
</evidence>
<evidence type="ECO:0000313" key="1">
    <source>
        <dbReference type="EMBL" id="MBB5743336.1"/>
    </source>
</evidence>
<dbReference type="AlphaFoldDB" id="A0A7W9FBI2"/>
<keyword evidence="2" id="KW-1185">Reference proteome</keyword>
<dbReference type="EMBL" id="JACHMU010000001">
    <property type="protein sequence ID" value="MBB5743336.1"/>
    <property type="molecule type" value="Genomic_DNA"/>
</dbReference>